<comment type="caution">
    <text evidence="2">The sequence shown here is derived from an EMBL/GenBank/DDBJ whole genome shotgun (WGS) entry which is preliminary data.</text>
</comment>
<dbReference type="PANTHER" id="PTHR43591:SF101">
    <property type="entry name" value="METHYLTRANSFERASE-LIKE PROTEIN 27"/>
    <property type="match status" value="1"/>
</dbReference>
<dbReference type="STRING" id="6573.A0A210PNV1"/>
<reference evidence="2 3" key="1">
    <citation type="journal article" date="2017" name="Nat. Ecol. Evol.">
        <title>Scallop genome provides insights into evolution of bilaterian karyotype and development.</title>
        <authorList>
            <person name="Wang S."/>
            <person name="Zhang J."/>
            <person name="Jiao W."/>
            <person name="Li J."/>
            <person name="Xun X."/>
            <person name="Sun Y."/>
            <person name="Guo X."/>
            <person name="Huan P."/>
            <person name="Dong B."/>
            <person name="Zhang L."/>
            <person name="Hu X."/>
            <person name="Sun X."/>
            <person name="Wang J."/>
            <person name="Zhao C."/>
            <person name="Wang Y."/>
            <person name="Wang D."/>
            <person name="Huang X."/>
            <person name="Wang R."/>
            <person name="Lv J."/>
            <person name="Li Y."/>
            <person name="Zhang Z."/>
            <person name="Liu B."/>
            <person name="Lu W."/>
            <person name="Hui Y."/>
            <person name="Liang J."/>
            <person name="Zhou Z."/>
            <person name="Hou R."/>
            <person name="Li X."/>
            <person name="Liu Y."/>
            <person name="Li H."/>
            <person name="Ning X."/>
            <person name="Lin Y."/>
            <person name="Zhao L."/>
            <person name="Xing Q."/>
            <person name="Dou J."/>
            <person name="Li Y."/>
            <person name="Mao J."/>
            <person name="Guo H."/>
            <person name="Dou H."/>
            <person name="Li T."/>
            <person name="Mu C."/>
            <person name="Jiang W."/>
            <person name="Fu Q."/>
            <person name="Fu X."/>
            <person name="Miao Y."/>
            <person name="Liu J."/>
            <person name="Yu Q."/>
            <person name="Li R."/>
            <person name="Liao H."/>
            <person name="Li X."/>
            <person name="Kong Y."/>
            <person name="Jiang Z."/>
            <person name="Chourrout D."/>
            <person name="Li R."/>
            <person name="Bao Z."/>
        </authorList>
    </citation>
    <scope>NUCLEOTIDE SEQUENCE [LARGE SCALE GENOMIC DNA]</scope>
    <source>
        <strain evidence="2 3">PY_sf001</strain>
    </source>
</reference>
<dbReference type="Proteomes" id="UP000242188">
    <property type="component" value="Unassembled WGS sequence"/>
</dbReference>
<dbReference type="InterPro" id="IPR013216">
    <property type="entry name" value="Methyltransf_11"/>
</dbReference>
<dbReference type="PANTHER" id="PTHR43591">
    <property type="entry name" value="METHYLTRANSFERASE"/>
    <property type="match status" value="1"/>
</dbReference>
<feature type="domain" description="Methyltransferase type 11" evidence="1">
    <location>
        <begin position="43"/>
        <end position="135"/>
    </location>
</feature>
<dbReference type="InterPro" id="IPR029063">
    <property type="entry name" value="SAM-dependent_MTases_sf"/>
</dbReference>
<gene>
    <name evidence="2" type="ORF">KP79_PYT19397</name>
</gene>
<keyword evidence="3" id="KW-1185">Reference proteome</keyword>
<dbReference type="AlphaFoldDB" id="A0A210PNV1"/>
<evidence type="ECO:0000259" key="1">
    <source>
        <dbReference type="Pfam" id="PF08241"/>
    </source>
</evidence>
<dbReference type="SUPFAM" id="SSF53335">
    <property type="entry name" value="S-adenosyl-L-methionine-dependent methyltransferases"/>
    <property type="match status" value="1"/>
</dbReference>
<dbReference type="GO" id="GO:0008757">
    <property type="term" value="F:S-adenosylmethionine-dependent methyltransferase activity"/>
    <property type="evidence" value="ECO:0007669"/>
    <property type="project" value="InterPro"/>
</dbReference>
<dbReference type="Gene3D" id="3.40.50.150">
    <property type="entry name" value="Vaccinia Virus protein VP39"/>
    <property type="match status" value="1"/>
</dbReference>
<proteinExistence type="predicted"/>
<sequence length="190" mass="21272">MYVVVQITQKYNDVIEEGYTAHLTTAGVIGDVFPDGRETKEILDIAAGTGLVADELKKMGFRLIDALEPSKGMLELAVKKYRNVFNQGLSKDPLPFPSDKYDAITICGWHGSAGPLADSLSEMTRVVKPGGYICIVTRMHYVQNLDDYKETFLPECIKLEADGKWKQLEFKGFMGYPFNNEGVKMVFRVC</sequence>
<accession>A0A210PNV1</accession>
<organism evidence="2 3">
    <name type="scientific">Mizuhopecten yessoensis</name>
    <name type="common">Japanese scallop</name>
    <name type="synonym">Patinopecten yessoensis</name>
    <dbReference type="NCBI Taxonomy" id="6573"/>
    <lineage>
        <taxon>Eukaryota</taxon>
        <taxon>Metazoa</taxon>
        <taxon>Spiralia</taxon>
        <taxon>Lophotrochozoa</taxon>
        <taxon>Mollusca</taxon>
        <taxon>Bivalvia</taxon>
        <taxon>Autobranchia</taxon>
        <taxon>Pteriomorphia</taxon>
        <taxon>Pectinida</taxon>
        <taxon>Pectinoidea</taxon>
        <taxon>Pectinidae</taxon>
        <taxon>Mizuhopecten</taxon>
    </lineage>
</organism>
<protein>
    <submittedName>
        <fullName evidence="2">Williams-Beuren syndrome chromosomal region 27 protein</fullName>
    </submittedName>
</protein>
<dbReference type="EMBL" id="NEDP02005571">
    <property type="protein sequence ID" value="OWF38185.1"/>
    <property type="molecule type" value="Genomic_DNA"/>
</dbReference>
<dbReference type="Pfam" id="PF08241">
    <property type="entry name" value="Methyltransf_11"/>
    <property type="match status" value="1"/>
</dbReference>
<evidence type="ECO:0000313" key="2">
    <source>
        <dbReference type="EMBL" id="OWF38185.1"/>
    </source>
</evidence>
<evidence type="ECO:0000313" key="3">
    <source>
        <dbReference type="Proteomes" id="UP000242188"/>
    </source>
</evidence>
<dbReference type="CDD" id="cd02440">
    <property type="entry name" value="AdoMet_MTases"/>
    <property type="match status" value="1"/>
</dbReference>
<name>A0A210PNV1_MIZYE</name>
<dbReference type="OrthoDB" id="2019266at2759"/>